<protein>
    <submittedName>
        <fullName evidence="3">Uncharacterized protein</fullName>
    </submittedName>
</protein>
<evidence type="ECO:0000256" key="2">
    <source>
        <dbReference type="SAM" id="Phobius"/>
    </source>
</evidence>
<evidence type="ECO:0000256" key="1">
    <source>
        <dbReference type="SAM" id="MobiDB-lite"/>
    </source>
</evidence>
<feature type="region of interest" description="Disordered" evidence="1">
    <location>
        <begin position="212"/>
        <end position="250"/>
    </location>
</feature>
<feature type="compositionally biased region" description="Basic and acidic residues" evidence="1">
    <location>
        <begin position="238"/>
        <end position="250"/>
    </location>
</feature>
<keyword evidence="5" id="KW-1185">Reference proteome</keyword>
<dbReference type="Proteomes" id="UP001472866">
    <property type="component" value="Chromosome 15"/>
</dbReference>
<proteinExistence type="predicted"/>
<keyword evidence="2" id="KW-0812">Transmembrane</keyword>
<feature type="transmembrane region" description="Helical" evidence="2">
    <location>
        <begin position="166"/>
        <end position="188"/>
    </location>
</feature>
<evidence type="ECO:0000313" key="5">
    <source>
        <dbReference type="Proteomes" id="UP001472866"/>
    </source>
</evidence>
<evidence type="ECO:0000313" key="3">
    <source>
        <dbReference type="EMBL" id="CAE0192876.1"/>
    </source>
</evidence>
<organism evidence="3">
    <name type="scientific">Chloropicon roscoffensis</name>
    <dbReference type="NCBI Taxonomy" id="1461544"/>
    <lineage>
        <taxon>Eukaryota</taxon>
        <taxon>Viridiplantae</taxon>
        <taxon>Chlorophyta</taxon>
        <taxon>Chloropicophyceae</taxon>
        <taxon>Chloropicales</taxon>
        <taxon>Chloropicaceae</taxon>
        <taxon>Chloropicon</taxon>
    </lineage>
</organism>
<reference evidence="3" key="1">
    <citation type="submission" date="2021-01" db="EMBL/GenBank/DDBJ databases">
        <authorList>
            <person name="Corre E."/>
            <person name="Pelletier E."/>
            <person name="Niang G."/>
            <person name="Scheremetjew M."/>
            <person name="Finn R."/>
            <person name="Kale V."/>
            <person name="Holt S."/>
            <person name="Cochrane G."/>
            <person name="Meng A."/>
            <person name="Brown T."/>
            <person name="Cohen L."/>
        </authorList>
    </citation>
    <scope>NUCLEOTIDE SEQUENCE</scope>
    <source>
        <strain evidence="3">RCC1871</strain>
    </source>
</reference>
<sequence>MAFKANMVRFVLKLANVILLFLGLAMGLYALATYTEYKKLKGDHHDDPKEVFAPSDLIQHGLALLGSNNNNNNFDWLNNTKVPVYITGLGGAGVFTTLTATTGLYATDSGGACCLNLYSFQLLVMLVFQVTVVGLIYSHKIYIPDDQKKSAEHSKFFRFLEKQEKISRILALAILVLQVLCIMCACLLKRMKWRPRDEFEFDDFEHSSAAQNRQPLLHFSDPDRVPGSSKKKKKRRGKSSDIRDKYYDDV</sequence>
<keyword evidence="2" id="KW-0472">Membrane</keyword>
<reference evidence="4 5" key="2">
    <citation type="submission" date="2024-03" db="EMBL/GenBank/DDBJ databases">
        <title>Complete genome sequence of the green alga Chloropicon roscoffensis RCC1871.</title>
        <authorList>
            <person name="Lemieux C."/>
            <person name="Pombert J.-F."/>
            <person name="Otis C."/>
            <person name="Turmel M."/>
        </authorList>
    </citation>
    <scope>NUCLEOTIDE SEQUENCE [LARGE SCALE GENOMIC DNA]</scope>
    <source>
        <strain evidence="4 5">RCC1871</strain>
    </source>
</reference>
<accession>A0A7S3FSY4</accession>
<evidence type="ECO:0000313" key="4">
    <source>
        <dbReference type="EMBL" id="WZN66489.1"/>
    </source>
</evidence>
<name>A0A7S3FSY4_9CHLO</name>
<feature type="transmembrane region" description="Helical" evidence="2">
    <location>
        <begin position="117"/>
        <end position="137"/>
    </location>
</feature>
<dbReference type="EMBL" id="HBHZ01007704">
    <property type="protein sequence ID" value="CAE0192876.1"/>
    <property type="molecule type" value="Transcribed_RNA"/>
</dbReference>
<gene>
    <name evidence="3" type="ORF">CROS1456_LOCUS5966</name>
    <name evidence="4" type="ORF">HKI87_15g80560</name>
</gene>
<dbReference type="AlphaFoldDB" id="A0A7S3FSY4"/>
<dbReference type="EMBL" id="CP151515">
    <property type="protein sequence ID" value="WZN66489.1"/>
    <property type="molecule type" value="Genomic_DNA"/>
</dbReference>
<keyword evidence="2" id="KW-1133">Transmembrane helix</keyword>
<feature type="transmembrane region" description="Helical" evidence="2">
    <location>
        <begin position="12"/>
        <end position="32"/>
    </location>
</feature>
<feature type="transmembrane region" description="Helical" evidence="2">
    <location>
        <begin position="82"/>
        <end position="105"/>
    </location>
</feature>